<dbReference type="SUPFAM" id="SSF82185">
    <property type="entry name" value="Histone H3 K4-specific methyltransferase SET7/9 N-terminal domain"/>
    <property type="match status" value="1"/>
</dbReference>
<keyword evidence="5" id="KW-0997">Cell inner membrane</keyword>
<evidence type="ECO:0000256" key="3">
    <source>
        <dbReference type="ARBA" id="ARBA00022448"/>
    </source>
</evidence>
<organism evidence="11 12">
    <name type="scientific">Hymenobacter endophyticus</name>
    <dbReference type="NCBI Taxonomy" id="3076335"/>
    <lineage>
        <taxon>Bacteria</taxon>
        <taxon>Pseudomonadati</taxon>
        <taxon>Bacteroidota</taxon>
        <taxon>Cytophagia</taxon>
        <taxon>Cytophagales</taxon>
        <taxon>Hymenobacteraceae</taxon>
        <taxon>Hymenobacter</taxon>
    </lineage>
</organism>
<feature type="domain" description="TonB C-terminal" evidence="10">
    <location>
        <begin position="161"/>
        <end position="261"/>
    </location>
</feature>
<comment type="caution">
    <text evidence="11">The sequence shown here is derived from an EMBL/GenBank/DDBJ whole genome shotgun (WGS) entry which is preliminary data.</text>
</comment>
<evidence type="ECO:0000313" key="12">
    <source>
        <dbReference type="Proteomes" id="UP001250698"/>
    </source>
</evidence>
<evidence type="ECO:0000259" key="10">
    <source>
        <dbReference type="PROSITE" id="PS52015"/>
    </source>
</evidence>
<keyword evidence="4" id="KW-1003">Cell membrane</keyword>
<evidence type="ECO:0000256" key="5">
    <source>
        <dbReference type="ARBA" id="ARBA00022519"/>
    </source>
</evidence>
<name>A0ABU3TF89_9BACT</name>
<keyword evidence="9" id="KW-0472">Membrane</keyword>
<evidence type="ECO:0000256" key="9">
    <source>
        <dbReference type="ARBA" id="ARBA00023136"/>
    </source>
</evidence>
<dbReference type="Gene3D" id="3.30.1150.10">
    <property type="match status" value="1"/>
</dbReference>
<proteinExistence type="inferred from homology"/>
<keyword evidence="8" id="KW-1133">Transmembrane helix</keyword>
<dbReference type="RefSeq" id="WP_315997509.1">
    <property type="nucleotide sequence ID" value="NZ_JAWDJT010000003.1"/>
</dbReference>
<dbReference type="PANTHER" id="PTHR33446">
    <property type="entry name" value="PROTEIN TONB-RELATED"/>
    <property type="match status" value="1"/>
</dbReference>
<reference evidence="11 12" key="1">
    <citation type="submission" date="2023-10" db="EMBL/GenBank/DDBJ databases">
        <title>Hymenobacter endophyticus sp. nov., an isolate from the leaf tissues of wheat.</title>
        <authorList>
            <person name="Dai Y."/>
        </authorList>
    </citation>
    <scope>NUCLEOTIDE SEQUENCE [LARGE SCALE GENOMIC DNA]</scope>
    <source>
        <strain evidence="11 12">ZK17L-C2</strain>
    </source>
</reference>
<keyword evidence="7" id="KW-0653">Protein transport</keyword>
<evidence type="ECO:0000256" key="1">
    <source>
        <dbReference type="ARBA" id="ARBA00004383"/>
    </source>
</evidence>
<dbReference type="NCBIfam" id="TIGR01352">
    <property type="entry name" value="tonB_Cterm"/>
    <property type="match status" value="1"/>
</dbReference>
<evidence type="ECO:0000256" key="8">
    <source>
        <dbReference type="ARBA" id="ARBA00022989"/>
    </source>
</evidence>
<evidence type="ECO:0000313" key="11">
    <source>
        <dbReference type="EMBL" id="MDU0370019.1"/>
    </source>
</evidence>
<dbReference type="Proteomes" id="UP001250698">
    <property type="component" value="Unassembled WGS sequence"/>
</dbReference>
<sequence>MHYFFLGLGICISGTAEATTLPDSAKITRRIAYQDKSHRRQDSAEGAAYRRETVLIDSLRGTERIYYLPSGKLYSFEAFLNLKSRLKHGAYLEYFESGQMRLQESYVQGKVQGQRLTYYPSGVLRRREQVLPDQPTTGECFGPDGQPIPYVPYQVMPAYPGGLDVLLRDVAMNTRYPAGALRAGVEGVVLIKFIVSKTGQLEDIQPTPLPAETKPYLKRTYAYLQDAAVQSVRKLKPFTPGQLEGEPVAVYYTIPVTFRIK</sequence>
<evidence type="ECO:0000256" key="6">
    <source>
        <dbReference type="ARBA" id="ARBA00022692"/>
    </source>
</evidence>
<accession>A0ABU3TF89</accession>
<dbReference type="PROSITE" id="PS52015">
    <property type="entry name" value="TONB_CTD"/>
    <property type="match status" value="1"/>
</dbReference>
<dbReference type="Gene3D" id="2.20.110.10">
    <property type="entry name" value="Histone H3 K4-specific methyltransferase SET7/9 N-terminal domain"/>
    <property type="match status" value="1"/>
</dbReference>
<evidence type="ECO:0000256" key="2">
    <source>
        <dbReference type="ARBA" id="ARBA00006555"/>
    </source>
</evidence>
<comment type="subcellular location">
    <subcellularLocation>
        <location evidence="1">Cell inner membrane</location>
        <topology evidence="1">Single-pass membrane protein</topology>
        <orientation evidence="1">Periplasmic side</orientation>
    </subcellularLocation>
</comment>
<keyword evidence="6" id="KW-0812">Transmembrane</keyword>
<dbReference type="InterPro" id="IPR011652">
    <property type="entry name" value="MORN_2"/>
</dbReference>
<protein>
    <submittedName>
        <fullName evidence="11">TonB family protein</fullName>
    </submittedName>
</protein>
<evidence type="ECO:0000256" key="7">
    <source>
        <dbReference type="ARBA" id="ARBA00022927"/>
    </source>
</evidence>
<evidence type="ECO:0000256" key="4">
    <source>
        <dbReference type="ARBA" id="ARBA00022475"/>
    </source>
</evidence>
<comment type="similarity">
    <text evidence="2">Belongs to the TonB family.</text>
</comment>
<keyword evidence="3" id="KW-0813">Transport</keyword>
<dbReference type="EMBL" id="JAWDJT010000003">
    <property type="protein sequence ID" value="MDU0370019.1"/>
    <property type="molecule type" value="Genomic_DNA"/>
</dbReference>
<dbReference type="InterPro" id="IPR037682">
    <property type="entry name" value="TonB_C"/>
</dbReference>
<keyword evidence="12" id="KW-1185">Reference proteome</keyword>
<dbReference type="InterPro" id="IPR006260">
    <property type="entry name" value="TonB/TolA_C"/>
</dbReference>
<dbReference type="Pfam" id="PF07661">
    <property type="entry name" value="MORN_2"/>
    <property type="match status" value="1"/>
</dbReference>
<gene>
    <name evidence="11" type="ORF">ROI90_06405</name>
</gene>
<dbReference type="PANTHER" id="PTHR33446:SF2">
    <property type="entry name" value="PROTEIN TONB"/>
    <property type="match status" value="1"/>
</dbReference>
<dbReference type="SUPFAM" id="SSF74653">
    <property type="entry name" value="TolA/TonB C-terminal domain"/>
    <property type="match status" value="1"/>
</dbReference>
<dbReference type="InterPro" id="IPR051045">
    <property type="entry name" value="TonB-dependent_transducer"/>
</dbReference>